<name>A0A8J2LLE4_9HEXA</name>
<protein>
    <submittedName>
        <fullName evidence="6">Uncharacterized protein</fullName>
    </submittedName>
</protein>
<sequence length="114" mass="13122">MNGTAVTHTNPETLKLPRRELPVDSRMENSSISYAEDYEEEYIFEDPRLQAALLVLYSLVFLFCFFGNFTVVLVMALHWKMRGSTKFCLGNLAFANLCVGIFCIYQDLSMYLID</sequence>
<feature type="transmembrane region" description="Helical" evidence="5">
    <location>
        <begin position="89"/>
        <end position="113"/>
    </location>
</feature>
<keyword evidence="3" id="KW-0675">Receptor</keyword>
<keyword evidence="5" id="KW-1133">Transmembrane helix</keyword>
<evidence type="ECO:0000313" key="7">
    <source>
        <dbReference type="Proteomes" id="UP000708208"/>
    </source>
</evidence>
<dbReference type="AlphaFoldDB" id="A0A8J2LLE4"/>
<evidence type="ECO:0000256" key="4">
    <source>
        <dbReference type="ARBA" id="ARBA00023224"/>
    </source>
</evidence>
<evidence type="ECO:0000256" key="2">
    <source>
        <dbReference type="ARBA" id="ARBA00023040"/>
    </source>
</evidence>
<dbReference type="GO" id="GO:0008188">
    <property type="term" value="F:neuropeptide receptor activity"/>
    <property type="evidence" value="ECO:0007669"/>
    <property type="project" value="TreeGrafter"/>
</dbReference>
<evidence type="ECO:0000256" key="5">
    <source>
        <dbReference type="SAM" id="Phobius"/>
    </source>
</evidence>
<comment type="subcellular location">
    <subcellularLocation>
        <location evidence="1">Membrane</location>
        <topology evidence="1">Multi-pass membrane protein</topology>
    </subcellularLocation>
</comment>
<dbReference type="PANTHER" id="PTHR24238:SF57">
    <property type="entry name" value="G-PROTEIN COUPLED RECEPTOR 83"/>
    <property type="match status" value="1"/>
</dbReference>
<gene>
    <name evidence="6" type="ORF">AFUS01_LOCUS35421</name>
</gene>
<keyword evidence="2" id="KW-0297">G-protein coupled receptor</keyword>
<feature type="transmembrane region" description="Helical" evidence="5">
    <location>
        <begin position="54"/>
        <end position="77"/>
    </location>
</feature>
<comment type="caution">
    <text evidence="6">The sequence shown here is derived from an EMBL/GenBank/DDBJ whole genome shotgun (WGS) entry which is preliminary data.</text>
</comment>
<dbReference type="EMBL" id="CAJVCH010535702">
    <property type="protein sequence ID" value="CAG7825304.1"/>
    <property type="molecule type" value="Genomic_DNA"/>
</dbReference>
<keyword evidence="7" id="KW-1185">Reference proteome</keyword>
<organism evidence="6 7">
    <name type="scientific">Allacma fusca</name>
    <dbReference type="NCBI Taxonomy" id="39272"/>
    <lineage>
        <taxon>Eukaryota</taxon>
        <taxon>Metazoa</taxon>
        <taxon>Ecdysozoa</taxon>
        <taxon>Arthropoda</taxon>
        <taxon>Hexapoda</taxon>
        <taxon>Collembola</taxon>
        <taxon>Symphypleona</taxon>
        <taxon>Sminthuridae</taxon>
        <taxon>Allacma</taxon>
    </lineage>
</organism>
<evidence type="ECO:0000313" key="6">
    <source>
        <dbReference type="EMBL" id="CAG7825304.1"/>
    </source>
</evidence>
<dbReference type="PANTHER" id="PTHR24238">
    <property type="entry name" value="G-PROTEIN COUPLED RECEPTOR"/>
    <property type="match status" value="1"/>
</dbReference>
<evidence type="ECO:0000256" key="1">
    <source>
        <dbReference type="ARBA" id="ARBA00004141"/>
    </source>
</evidence>
<proteinExistence type="predicted"/>
<evidence type="ECO:0000256" key="3">
    <source>
        <dbReference type="ARBA" id="ARBA00023170"/>
    </source>
</evidence>
<keyword evidence="5" id="KW-0812">Transmembrane</keyword>
<accession>A0A8J2LLE4</accession>
<dbReference type="Proteomes" id="UP000708208">
    <property type="component" value="Unassembled WGS sequence"/>
</dbReference>
<feature type="non-terminal residue" evidence="6">
    <location>
        <position position="1"/>
    </location>
</feature>
<dbReference type="SUPFAM" id="SSF81321">
    <property type="entry name" value="Family A G protein-coupled receptor-like"/>
    <property type="match status" value="1"/>
</dbReference>
<reference evidence="6" key="1">
    <citation type="submission" date="2021-06" db="EMBL/GenBank/DDBJ databases">
        <authorList>
            <person name="Hodson N. C."/>
            <person name="Mongue J. A."/>
            <person name="Jaron S. K."/>
        </authorList>
    </citation>
    <scope>NUCLEOTIDE SEQUENCE</scope>
</reference>
<dbReference type="GO" id="GO:0005886">
    <property type="term" value="C:plasma membrane"/>
    <property type="evidence" value="ECO:0007669"/>
    <property type="project" value="TreeGrafter"/>
</dbReference>
<keyword evidence="5" id="KW-0472">Membrane</keyword>
<keyword evidence="4" id="KW-0807">Transducer</keyword>
<dbReference type="OrthoDB" id="5964776at2759"/>